<reference evidence="1" key="1">
    <citation type="submission" date="2023-06" db="EMBL/GenBank/DDBJ databases">
        <title>Complete and circular genome of Acidithiobacillus ferrianus DSM 107098.</title>
        <authorList>
            <person name="Norris P.R."/>
            <person name="Falagan C."/>
            <person name="Moya-Beltran A."/>
            <person name="Castro M."/>
            <person name="Quatrini R."/>
            <person name="Johnson D.B."/>
        </authorList>
    </citation>
    <scope>NUCLEOTIDE SEQUENCE</scope>
    <source>
        <strain evidence="1">MG</strain>
    </source>
</reference>
<protein>
    <submittedName>
        <fullName evidence="1">S8 family peptidase</fullName>
    </submittedName>
</protein>
<gene>
    <name evidence="1" type="ORF">GL267_004300</name>
</gene>
<name>A0ACD5H946_9PROT</name>
<proteinExistence type="predicted"/>
<dbReference type="EMBL" id="CP127523">
    <property type="protein sequence ID" value="XRI69916.1"/>
    <property type="molecule type" value="Genomic_DNA"/>
</dbReference>
<keyword evidence="2" id="KW-1185">Reference proteome</keyword>
<evidence type="ECO:0000313" key="2">
    <source>
        <dbReference type="Proteomes" id="UP000470022"/>
    </source>
</evidence>
<accession>A0ACD5H946</accession>
<organism evidence="1 2">
    <name type="scientific">Acidithiobacillus ferrianus</name>
    <dbReference type="NCBI Taxonomy" id="2678518"/>
    <lineage>
        <taxon>Bacteria</taxon>
        <taxon>Pseudomonadati</taxon>
        <taxon>Pseudomonadota</taxon>
        <taxon>Acidithiobacillia</taxon>
        <taxon>Acidithiobacillales</taxon>
        <taxon>Acidithiobacillaceae</taxon>
        <taxon>Acidithiobacillus</taxon>
    </lineage>
</organism>
<evidence type="ECO:0000313" key="1">
    <source>
        <dbReference type="EMBL" id="XRI69916.1"/>
    </source>
</evidence>
<dbReference type="Proteomes" id="UP000470022">
    <property type="component" value="Chromosome"/>
</dbReference>
<sequence>MDYEHLTLGREEPLTDRHRQQDKRPRFKPADPRAHGAALAGRLGQARQRATEEDIGGFDDRKLLKIRLRAGDKSVPPFDAIPGVEIVSQEDESIVLAFATDEGLGEFESRLATLARDGVVTRKELFYVIEDFDHWTPQDRTGAALREQGFPATQTFMLDVELWPQERQDKRQEMVRAFLDWLHAQGIERLDDIQQPSLVMVRVRCNRAQAEQILHHRDVRTGDLPPRLGVAIQLLHTDINQFPQIDPPSDDAPAIAVLDSGLTRGHSLLGAAVGDAQGYLAPHRSSDDTAPHWHGTFVGGLALYGNVHSGIQQGQFVPQLRLFSGKVFEDDGQDQTEFVEKAVEEAVRDLHAQYGCRVFNLSYGDLNKVYDGRHVRGLAYTLDWLTRELGVLFVVPAGNLLSSQLPADTRASYPDYLFEGHARLLDPATSLNALTVGGLSLNEATRNAQRHPNTIEDHVLARAEQPFPLTRSGPSASGAIKPDVVAHAGNIALRRTGGGTDHAGLGVVSLNGGFALGPAFKEDIGTSYAAPQVAHQAARLLAEVPNASPSLLRALIGAHARWPQACEALLNPGNNAEGRDKLLRLVGYGRVDDAALFRSLDHTVTLLAEERVGNDQHHFFELPLPESFWDGGRRTREVTVALAYSPAVRTTRLDYRRTKLWFHLVTAGSLDEVTQAYRRNREEGMGERANGRWLPNDTRKNGTLQVSRWRFKQALANGHKVFVVVTRQDSPWSDGRDGDEPYAVAVVLADREQANAQLYAQVRAALQARAQARARARIGGRG</sequence>